<dbReference type="RefSeq" id="XP_005768030.1">
    <property type="nucleotide sequence ID" value="XM_005767973.1"/>
</dbReference>
<organism evidence="1 2">
    <name type="scientific">Emiliania huxleyi (strain CCMP1516)</name>
    <dbReference type="NCBI Taxonomy" id="280463"/>
    <lineage>
        <taxon>Eukaryota</taxon>
        <taxon>Haptista</taxon>
        <taxon>Haptophyta</taxon>
        <taxon>Prymnesiophyceae</taxon>
        <taxon>Isochrysidales</taxon>
        <taxon>Noelaerhabdaceae</taxon>
        <taxon>Emiliania</taxon>
    </lineage>
</organism>
<dbReference type="EnsemblProtists" id="EOD15601">
    <property type="protein sequence ID" value="EOD15601"/>
    <property type="gene ID" value="EMIHUDRAFT_414255"/>
</dbReference>
<dbReference type="STRING" id="2903.R1DXZ2"/>
<dbReference type="KEGG" id="ehx:EMIHUDRAFT_414255"/>
<evidence type="ECO:0000313" key="1">
    <source>
        <dbReference type="EnsemblProtists" id="EOD15601"/>
    </source>
</evidence>
<sequence>MSLLGDAPSTSKREATAAERLHASLMAYLLGTADEKSPLSVLSGHSDVLRLIWHVVNNAWKREQMMTALQAQEEKKLVAFAHVDNVTFPAPKSINVNMMPFILGDKKSLPPELHAYWPMIAKCTSTLHRSDGKASPKDRVGYLTVHESVVHEGASQRRPGLHTEGFNRDVCDSGKVHTLPRWHPWGFGHAMRHGQFEGGLFMASNVSDSCHIYNAIVPTELVGRGGDVEPLRPCLNERFPSAPKPRTCWPADDERYGSHAGCARCDMHLEGDDIFDQRRVTGPIALRAGELVWFTDRTPHESRPLPTGQPRQFFRLVTGGVDTWYAAHSTPNPLGTQPDAAVVHYDKFTGEPAAALVEAAPTRHARGAASSCAGRPSLRQLAAALAKECQV</sequence>
<reference evidence="1" key="2">
    <citation type="submission" date="2024-10" db="UniProtKB">
        <authorList>
            <consortium name="EnsemblProtists"/>
        </authorList>
    </citation>
    <scope>IDENTIFICATION</scope>
</reference>
<proteinExistence type="predicted"/>
<name>A0A0D3IWG6_EMIH1</name>
<dbReference type="Proteomes" id="UP000013827">
    <property type="component" value="Unassembled WGS sequence"/>
</dbReference>
<keyword evidence="2" id="KW-1185">Reference proteome</keyword>
<dbReference type="AlphaFoldDB" id="A0A0D3IWG6"/>
<dbReference type="eggNOG" id="ENOG502S3JB">
    <property type="taxonomic scope" value="Eukaryota"/>
</dbReference>
<reference evidence="2" key="1">
    <citation type="journal article" date="2013" name="Nature">
        <title>Pan genome of the phytoplankton Emiliania underpins its global distribution.</title>
        <authorList>
            <person name="Read B.A."/>
            <person name="Kegel J."/>
            <person name="Klute M.J."/>
            <person name="Kuo A."/>
            <person name="Lefebvre S.C."/>
            <person name="Maumus F."/>
            <person name="Mayer C."/>
            <person name="Miller J."/>
            <person name="Monier A."/>
            <person name="Salamov A."/>
            <person name="Young J."/>
            <person name="Aguilar M."/>
            <person name="Claverie J.M."/>
            <person name="Frickenhaus S."/>
            <person name="Gonzalez K."/>
            <person name="Herman E.K."/>
            <person name="Lin Y.C."/>
            <person name="Napier J."/>
            <person name="Ogata H."/>
            <person name="Sarno A.F."/>
            <person name="Shmutz J."/>
            <person name="Schroeder D."/>
            <person name="de Vargas C."/>
            <person name="Verret F."/>
            <person name="von Dassow P."/>
            <person name="Valentin K."/>
            <person name="Van de Peer Y."/>
            <person name="Wheeler G."/>
            <person name="Dacks J.B."/>
            <person name="Delwiche C.F."/>
            <person name="Dyhrman S.T."/>
            <person name="Glockner G."/>
            <person name="John U."/>
            <person name="Richards T."/>
            <person name="Worden A.Z."/>
            <person name="Zhang X."/>
            <person name="Grigoriev I.V."/>
            <person name="Allen A.E."/>
            <person name="Bidle K."/>
            <person name="Borodovsky M."/>
            <person name="Bowler C."/>
            <person name="Brownlee C."/>
            <person name="Cock J.M."/>
            <person name="Elias M."/>
            <person name="Gladyshev V.N."/>
            <person name="Groth M."/>
            <person name="Guda C."/>
            <person name="Hadaegh A."/>
            <person name="Iglesias-Rodriguez M.D."/>
            <person name="Jenkins J."/>
            <person name="Jones B.M."/>
            <person name="Lawson T."/>
            <person name="Leese F."/>
            <person name="Lindquist E."/>
            <person name="Lobanov A."/>
            <person name="Lomsadze A."/>
            <person name="Malik S.B."/>
            <person name="Marsh M.E."/>
            <person name="Mackinder L."/>
            <person name="Mock T."/>
            <person name="Mueller-Roeber B."/>
            <person name="Pagarete A."/>
            <person name="Parker M."/>
            <person name="Probert I."/>
            <person name="Quesneville H."/>
            <person name="Raines C."/>
            <person name="Rensing S.A."/>
            <person name="Riano-Pachon D.M."/>
            <person name="Richier S."/>
            <person name="Rokitta S."/>
            <person name="Shiraiwa Y."/>
            <person name="Soanes D.M."/>
            <person name="van der Giezen M."/>
            <person name="Wahlund T.M."/>
            <person name="Williams B."/>
            <person name="Wilson W."/>
            <person name="Wolfe G."/>
            <person name="Wurch L.L."/>
        </authorList>
    </citation>
    <scope>NUCLEOTIDE SEQUENCE</scope>
</reference>
<dbReference type="OMA" id="PPECQRY"/>
<accession>A0A0D3IWG6</accession>
<dbReference type="GeneID" id="17261748"/>
<protein>
    <submittedName>
        <fullName evidence="1">Uncharacterized protein</fullName>
    </submittedName>
</protein>
<dbReference type="HOGENOM" id="CLU_706836_0_0_1"/>
<evidence type="ECO:0000313" key="2">
    <source>
        <dbReference type="Proteomes" id="UP000013827"/>
    </source>
</evidence>
<dbReference type="PaxDb" id="2903-EOD15601"/>